<keyword evidence="3" id="KW-1185">Reference proteome</keyword>
<comment type="caution">
    <text evidence="2">The sequence shown here is derived from an EMBL/GenBank/DDBJ whole genome shotgun (WGS) entry which is preliminary data.</text>
</comment>
<dbReference type="EMBL" id="JBAMMX010000005">
    <property type="protein sequence ID" value="KAK6941155.1"/>
    <property type="molecule type" value="Genomic_DNA"/>
</dbReference>
<gene>
    <name evidence="2" type="ORF">RJ641_030686</name>
</gene>
<organism evidence="2 3">
    <name type="scientific">Dillenia turbinata</name>
    <dbReference type="NCBI Taxonomy" id="194707"/>
    <lineage>
        <taxon>Eukaryota</taxon>
        <taxon>Viridiplantae</taxon>
        <taxon>Streptophyta</taxon>
        <taxon>Embryophyta</taxon>
        <taxon>Tracheophyta</taxon>
        <taxon>Spermatophyta</taxon>
        <taxon>Magnoliopsida</taxon>
        <taxon>eudicotyledons</taxon>
        <taxon>Gunneridae</taxon>
        <taxon>Pentapetalae</taxon>
        <taxon>Dilleniales</taxon>
        <taxon>Dilleniaceae</taxon>
        <taxon>Dillenia</taxon>
    </lineage>
</organism>
<feature type="compositionally biased region" description="Basic and acidic residues" evidence="1">
    <location>
        <begin position="64"/>
        <end position="81"/>
    </location>
</feature>
<evidence type="ECO:0000313" key="3">
    <source>
        <dbReference type="Proteomes" id="UP001370490"/>
    </source>
</evidence>
<evidence type="ECO:0000313" key="2">
    <source>
        <dbReference type="EMBL" id="KAK6941155.1"/>
    </source>
</evidence>
<dbReference type="AlphaFoldDB" id="A0AAN8VWD6"/>
<evidence type="ECO:0000256" key="1">
    <source>
        <dbReference type="SAM" id="MobiDB-lite"/>
    </source>
</evidence>
<feature type="region of interest" description="Disordered" evidence="1">
    <location>
        <begin position="59"/>
        <end position="112"/>
    </location>
</feature>
<name>A0AAN8VWD6_9MAGN</name>
<dbReference type="Proteomes" id="UP001370490">
    <property type="component" value="Unassembled WGS sequence"/>
</dbReference>
<accession>A0AAN8VWD6</accession>
<sequence>MKSSALAAVAAQSNVRHELKETLSVPKVQEQNAIGKKKAASLPLSMIIKVKPQAKRAKMDAQCVEEHSDAAEKTLNGREKSLNSGKTSDDDSDTNVVKTGLVSYSDESEDDD</sequence>
<reference evidence="2 3" key="1">
    <citation type="submission" date="2023-12" db="EMBL/GenBank/DDBJ databases">
        <title>A high-quality genome assembly for Dillenia turbinata (Dilleniales).</title>
        <authorList>
            <person name="Chanderbali A."/>
        </authorList>
    </citation>
    <scope>NUCLEOTIDE SEQUENCE [LARGE SCALE GENOMIC DNA]</scope>
    <source>
        <strain evidence="2">LSX21</strain>
        <tissue evidence="2">Leaf</tissue>
    </source>
</reference>
<proteinExistence type="predicted"/>
<protein>
    <submittedName>
        <fullName evidence="2">Uncharacterized protein</fullName>
    </submittedName>
</protein>